<comment type="caution">
    <text evidence="1">The sequence shown here is derived from an EMBL/GenBank/DDBJ whole genome shotgun (WGS) entry which is preliminary data.</text>
</comment>
<organism evidence="1 2">
    <name type="scientific">Batillaria attramentaria</name>
    <dbReference type="NCBI Taxonomy" id="370345"/>
    <lineage>
        <taxon>Eukaryota</taxon>
        <taxon>Metazoa</taxon>
        <taxon>Spiralia</taxon>
        <taxon>Lophotrochozoa</taxon>
        <taxon>Mollusca</taxon>
        <taxon>Gastropoda</taxon>
        <taxon>Caenogastropoda</taxon>
        <taxon>Sorbeoconcha</taxon>
        <taxon>Cerithioidea</taxon>
        <taxon>Batillariidae</taxon>
        <taxon>Batillaria</taxon>
    </lineage>
</organism>
<dbReference type="AlphaFoldDB" id="A0ABD0L6V8"/>
<protein>
    <submittedName>
        <fullName evidence="1">Uncharacterized protein</fullName>
    </submittedName>
</protein>
<name>A0ABD0L6V8_9CAEN</name>
<proteinExistence type="predicted"/>
<evidence type="ECO:0000313" key="2">
    <source>
        <dbReference type="Proteomes" id="UP001519460"/>
    </source>
</evidence>
<keyword evidence="2" id="KW-1185">Reference proteome</keyword>
<dbReference type="EMBL" id="JACVVK020000079">
    <property type="protein sequence ID" value="KAK7494991.1"/>
    <property type="molecule type" value="Genomic_DNA"/>
</dbReference>
<evidence type="ECO:0000313" key="1">
    <source>
        <dbReference type="EMBL" id="KAK7494991.1"/>
    </source>
</evidence>
<reference evidence="1 2" key="1">
    <citation type="journal article" date="2023" name="Sci. Data">
        <title>Genome assembly of the Korean intertidal mud-creeper Batillaria attramentaria.</title>
        <authorList>
            <person name="Patra A.K."/>
            <person name="Ho P.T."/>
            <person name="Jun S."/>
            <person name="Lee S.J."/>
            <person name="Kim Y."/>
            <person name="Won Y.J."/>
        </authorList>
    </citation>
    <scope>NUCLEOTIDE SEQUENCE [LARGE SCALE GENOMIC DNA]</scope>
    <source>
        <strain evidence="1">Wonlab-2016</strain>
    </source>
</reference>
<sequence length="79" mass="8581">MTCVRHCLPRKIELIDEAIAYRSVLEYAGNQQGSPVGGLLILTRQRLLLPCQCSCPRDFNALTPELLSGSVPGSPQAVD</sequence>
<accession>A0ABD0L6V8</accession>
<dbReference type="Proteomes" id="UP001519460">
    <property type="component" value="Unassembled WGS sequence"/>
</dbReference>
<gene>
    <name evidence="1" type="ORF">BaRGS_00013870</name>
</gene>